<dbReference type="Proteomes" id="UP000290189">
    <property type="component" value="Unassembled WGS sequence"/>
</dbReference>
<reference evidence="1 2" key="1">
    <citation type="submission" date="2018-03" db="EMBL/GenBank/DDBJ databases">
        <authorList>
            <person name="Fogelqvist J."/>
        </authorList>
    </citation>
    <scope>NUCLEOTIDE SEQUENCE [LARGE SCALE GENOMIC DNA]</scope>
</reference>
<dbReference type="AlphaFoldDB" id="A0A3P3YAD4"/>
<accession>A0A3P3YAD4</accession>
<dbReference type="GO" id="GO:0006888">
    <property type="term" value="P:endoplasmic reticulum to Golgi vesicle-mediated transport"/>
    <property type="evidence" value="ECO:0007669"/>
    <property type="project" value="InterPro"/>
</dbReference>
<keyword evidence="1" id="KW-0496">Mitochondrion</keyword>
<dbReference type="GO" id="GO:0005737">
    <property type="term" value="C:cytoplasm"/>
    <property type="evidence" value="ECO:0007669"/>
    <property type="project" value="GOC"/>
</dbReference>
<geneLocation type="mitochondrion" evidence="1"/>
<dbReference type="EMBL" id="OVEO01000007">
    <property type="protein sequence ID" value="SPQ97122.1"/>
    <property type="molecule type" value="Genomic_DNA"/>
</dbReference>
<evidence type="ECO:0000313" key="1">
    <source>
        <dbReference type="EMBL" id="SPQ97122.1"/>
    </source>
</evidence>
<dbReference type="PANTHER" id="PTHR12403">
    <property type="entry name" value="TRAFFICKING PROTEIN PARTICLE COMPLEX SUBUNIT 2"/>
    <property type="match status" value="1"/>
</dbReference>
<gene>
    <name evidence="1" type="ORF">PLBR_LOCUS4337</name>
</gene>
<dbReference type="InterPro" id="IPR006722">
    <property type="entry name" value="Sedlin"/>
</dbReference>
<proteinExistence type="predicted"/>
<protein>
    <recommendedName>
        <fullName evidence="3">Trafficking protein particle complex subunit</fullName>
    </recommendedName>
</protein>
<dbReference type="InterPro" id="IPR011012">
    <property type="entry name" value="Longin-like_dom_sf"/>
</dbReference>
<dbReference type="CDD" id="cd14825">
    <property type="entry name" value="TRAPPC2_sedlin"/>
    <property type="match status" value="1"/>
</dbReference>
<evidence type="ECO:0008006" key="3">
    <source>
        <dbReference type="Google" id="ProtNLM"/>
    </source>
</evidence>
<organism evidence="1 2">
    <name type="scientific">Plasmodiophora brassicae</name>
    <name type="common">Clubroot disease agent</name>
    <dbReference type="NCBI Taxonomy" id="37360"/>
    <lineage>
        <taxon>Eukaryota</taxon>
        <taxon>Sar</taxon>
        <taxon>Rhizaria</taxon>
        <taxon>Endomyxa</taxon>
        <taxon>Phytomyxea</taxon>
        <taxon>Plasmodiophorida</taxon>
        <taxon>Plasmodiophoridae</taxon>
        <taxon>Plasmodiophora</taxon>
    </lineage>
</organism>
<evidence type="ECO:0000313" key="2">
    <source>
        <dbReference type="Proteomes" id="UP000290189"/>
    </source>
</evidence>
<dbReference type="Gene3D" id="3.30.450.70">
    <property type="match status" value="1"/>
</dbReference>
<dbReference type="Pfam" id="PF04628">
    <property type="entry name" value="Sedlin_N"/>
    <property type="match status" value="1"/>
</dbReference>
<dbReference type="SUPFAM" id="SSF64356">
    <property type="entry name" value="SNARE-like"/>
    <property type="match status" value="1"/>
</dbReference>
<sequence>MLYLVIVVPGDIPVFETQLASNDGKMKEDLNQFVVHAALDIVDRKLWTTPSLYLKQVDRFNDLQISVYVTASHVKFMLLHDPRCDEASIGVFFNDLYDLYLKIALNPFHQRTSPITSPAFADNVRALADRTLPKL</sequence>
<name>A0A3P3YAD4_PLABS</name>